<dbReference type="GO" id="GO:0000139">
    <property type="term" value="C:Golgi membrane"/>
    <property type="evidence" value="ECO:0007669"/>
    <property type="project" value="UniProtKB-SubCell"/>
</dbReference>
<dbReference type="GO" id="GO:0006890">
    <property type="term" value="P:retrograde vesicle-mediated transport, Golgi to endoplasmic reticulum"/>
    <property type="evidence" value="ECO:0007669"/>
    <property type="project" value="UniProtKB-UniRule"/>
</dbReference>
<dbReference type="InterPro" id="IPR027059">
    <property type="entry name" value="Coatomer_dsu"/>
</dbReference>
<feature type="domain" description="MHD" evidence="8">
    <location>
        <begin position="312"/>
        <end position="537"/>
    </location>
</feature>
<sequence>MVVFSASIVSNRKILLSRQFVEMTRGDVETYLNRFIKNIEQFCLNNEYTYMEIDNIRFIYQAIDSIYLILMTPLSSNIIEDMDSLQLFCQVLYDCCNNPPPITEELIADNCFEVIFAFDEIISFGYKESINLSQIKTCLEMESQEEKLHKMIRQNKENEEKERRRHIANKLDKERSSNETFGQSNYIPTTSNNNIVKSSLSGIAAFAESVGVGKIAKSVGIGPIKNAIRGDNPGMSNHDLLSANCKSFGKLVNESSLAQPINAPGKGMLLGKKKPNTELKQNTDFSSSIGEKSYVDTKLQDNIGNEVDIAHFKDDSSVIEEKIEFMLNLDGTIQSKIEIQGTFQITLSSEEFPEYSMTEDPRFQFKTHPNLDKEKFQKCGKLILKEGISRTLPINTLMPLVKWRPSTNFQNCTFEIPFSFSCWPIDSGDGLTNITIEIEPQQLITDFILKIPVTSISNYNVNVGLFEQIEGNYHWNAPQLSPSETAVLELSTNQPHFLPINICVSTSQSVCKVGIMKDKCQVNPKCSISKYNVVIDK</sequence>
<keyword evidence="5 6" id="KW-0653">Protein transport</keyword>
<dbReference type="AlphaFoldDB" id="A0A9D5HYA8"/>
<evidence type="ECO:0000256" key="1">
    <source>
        <dbReference type="ARBA" id="ARBA00010516"/>
    </source>
</evidence>
<keyword evidence="4 6" id="KW-0963">Cytoplasm</keyword>
<gene>
    <name evidence="9" type="ORF">OJ253_2310</name>
</gene>
<comment type="function">
    <text evidence="6">The coatomer is a cytosolic protein complex that binds to dilysine motifs and reversibly associates with Golgi non-clathrin-coated vesicles, which further mediate biosynthetic protein transport from the ER, via the Golgi up to the trans Golgi network. Coatomer complex is required for budding from Golgi membranes, and is essential for the retrograde Golgi-to-ER transport of dilysine-tagged proteins.</text>
</comment>
<comment type="similarity">
    <text evidence="1 6">Belongs to the adaptor complexes medium subunit family. Delta-COP subfamily.</text>
</comment>
<keyword evidence="6" id="KW-0931">ER-Golgi transport</keyword>
<dbReference type="SUPFAM" id="SSF64356">
    <property type="entry name" value="SNARE-like"/>
    <property type="match status" value="1"/>
</dbReference>
<keyword evidence="3 6" id="KW-0813">Transport</keyword>
<dbReference type="GO" id="GO:0030126">
    <property type="term" value="C:COPI vesicle coat"/>
    <property type="evidence" value="ECO:0007669"/>
    <property type="project" value="UniProtKB-UniRule"/>
</dbReference>
<dbReference type="CDD" id="cd14830">
    <property type="entry name" value="Delta_COP_N"/>
    <property type="match status" value="1"/>
</dbReference>
<dbReference type="PANTHER" id="PTHR10121">
    <property type="entry name" value="COATOMER SUBUNIT DELTA"/>
    <property type="match status" value="1"/>
</dbReference>
<dbReference type="Proteomes" id="UP001067231">
    <property type="component" value="Unassembled WGS sequence"/>
</dbReference>
<evidence type="ECO:0000256" key="4">
    <source>
        <dbReference type="ARBA" id="ARBA00022490"/>
    </source>
</evidence>
<dbReference type="CDD" id="cd09254">
    <property type="entry name" value="AP_delta-COPI_MHD"/>
    <property type="match status" value="1"/>
</dbReference>
<keyword evidence="6" id="KW-0472">Membrane</keyword>
<dbReference type="GO" id="GO:0015031">
    <property type="term" value="P:protein transport"/>
    <property type="evidence" value="ECO:0007669"/>
    <property type="project" value="UniProtKB-KW"/>
</dbReference>
<dbReference type="InterPro" id="IPR028565">
    <property type="entry name" value="MHD"/>
</dbReference>
<comment type="subunit">
    <text evidence="2 6">Oligomeric complex that consists of at least the alpha, beta, beta', gamma, delta, epsilon and zeta subunits.</text>
</comment>
<keyword evidence="6" id="KW-0968">Cytoplasmic vesicle</keyword>
<keyword evidence="6" id="KW-0333">Golgi apparatus</keyword>
<evidence type="ECO:0000256" key="6">
    <source>
        <dbReference type="RuleBase" id="RU364018"/>
    </source>
</evidence>
<evidence type="ECO:0000256" key="7">
    <source>
        <dbReference type="RuleBase" id="RU366052"/>
    </source>
</evidence>
<dbReference type="OrthoDB" id="10266042at2759"/>
<evidence type="ECO:0000313" key="9">
    <source>
        <dbReference type="EMBL" id="KAJ1607510.1"/>
    </source>
</evidence>
<evidence type="ECO:0000259" key="8">
    <source>
        <dbReference type="PROSITE" id="PS51072"/>
    </source>
</evidence>
<dbReference type="PROSITE" id="PS51072">
    <property type="entry name" value="MHD"/>
    <property type="match status" value="1"/>
</dbReference>
<dbReference type="Gene3D" id="3.30.450.60">
    <property type="match status" value="1"/>
</dbReference>
<dbReference type="EMBL" id="JAPCXC010000058">
    <property type="protein sequence ID" value="KAJ1607510.1"/>
    <property type="molecule type" value="Genomic_DNA"/>
</dbReference>
<proteinExistence type="inferred from homology"/>
<name>A0A9D5HYA8_9CRYT</name>
<dbReference type="FunFam" id="3.30.450.60:FF:000003">
    <property type="entry name" value="Coatomer subunit delta"/>
    <property type="match status" value="1"/>
</dbReference>
<organism evidence="9">
    <name type="scientific">Cryptosporidium canis</name>
    <dbReference type="NCBI Taxonomy" id="195482"/>
    <lineage>
        <taxon>Eukaryota</taxon>
        <taxon>Sar</taxon>
        <taxon>Alveolata</taxon>
        <taxon>Apicomplexa</taxon>
        <taxon>Conoidasida</taxon>
        <taxon>Coccidia</taxon>
        <taxon>Eucoccidiorida</taxon>
        <taxon>Eimeriorina</taxon>
        <taxon>Cryptosporidiidae</taxon>
        <taxon>Cryptosporidium</taxon>
    </lineage>
</organism>
<accession>A0A9D5HYA8</accession>
<protein>
    <recommendedName>
        <fullName evidence="6">Coatomer subunit delta</fullName>
    </recommendedName>
</protein>
<evidence type="ECO:0000256" key="5">
    <source>
        <dbReference type="ARBA" id="ARBA00022927"/>
    </source>
</evidence>
<comment type="caution">
    <text evidence="9">The sequence shown here is derived from an EMBL/GenBank/DDBJ whole genome shotgun (WGS) entry which is preliminary data.</text>
</comment>
<evidence type="ECO:0000256" key="2">
    <source>
        <dbReference type="ARBA" id="ARBA00011775"/>
    </source>
</evidence>
<dbReference type="PANTHER" id="PTHR10121:SF0">
    <property type="entry name" value="COATOMER SUBUNIT DELTA"/>
    <property type="match status" value="1"/>
</dbReference>
<comment type="subcellular location">
    <subcellularLocation>
        <location evidence="6 7">Cytoplasm</location>
    </subcellularLocation>
    <subcellularLocation>
        <location evidence="6 7">Cytoplasmic vesicle</location>
        <location evidence="6 7">COPI-coated vesicle membrane</location>
        <topology evidence="6 7">Peripheral membrane protein</topology>
        <orientation evidence="6 7">Cytoplasmic side</orientation>
    </subcellularLocation>
    <subcellularLocation>
        <location evidence="6 7">Golgi apparatus membrane</location>
        <topology evidence="6 7">Peripheral membrane protein</topology>
        <orientation evidence="6 7">Cytoplasmic side</orientation>
    </subcellularLocation>
</comment>
<dbReference type="GO" id="GO:0051645">
    <property type="term" value="P:Golgi localization"/>
    <property type="evidence" value="ECO:0007669"/>
    <property type="project" value="TreeGrafter"/>
</dbReference>
<dbReference type="InterPro" id="IPR011012">
    <property type="entry name" value="Longin-like_dom_sf"/>
</dbReference>
<dbReference type="GO" id="GO:0006888">
    <property type="term" value="P:endoplasmic reticulum to Golgi vesicle-mediated transport"/>
    <property type="evidence" value="ECO:0007669"/>
    <property type="project" value="TreeGrafter"/>
</dbReference>
<reference evidence="9" key="1">
    <citation type="submission" date="2022-10" db="EMBL/GenBank/DDBJ databases">
        <title>Adaptive evolution leads to modifications in subtelomeric GC content in a zoonotic Cryptosporidium species.</title>
        <authorList>
            <person name="Li J."/>
            <person name="Feng Y."/>
            <person name="Xiao L."/>
        </authorList>
    </citation>
    <scope>NUCLEOTIDE SEQUENCE</scope>
    <source>
        <strain evidence="9">33844</strain>
    </source>
</reference>
<evidence type="ECO:0000256" key="3">
    <source>
        <dbReference type="ARBA" id="ARBA00022448"/>
    </source>
</evidence>